<dbReference type="SUPFAM" id="SSF53756">
    <property type="entry name" value="UDP-Glycosyltransferase/glycogen phosphorylase"/>
    <property type="match status" value="1"/>
</dbReference>
<name>A0ABS5SCM8_9BACT</name>
<dbReference type="Proteomes" id="UP000756860">
    <property type="component" value="Unassembled WGS sequence"/>
</dbReference>
<keyword evidence="3" id="KW-1185">Reference proteome</keyword>
<evidence type="ECO:0000313" key="2">
    <source>
        <dbReference type="EMBL" id="MBT0653119.1"/>
    </source>
</evidence>
<comment type="caution">
    <text evidence="2">The sequence shown here is derived from an EMBL/GenBank/DDBJ whole genome shotgun (WGS) entry which is preliminary data.</text>
</comment>
<dbReference type="EMBL" id="JAHCVK010000002">
    <property type="protein sequence ID" value="MBT0653119.1"/>
    <property type="molecule type" value="Genomic_DNA"/>
</dbReference>
<accession>A0ABS5SCM8</accession>
<dbReference type="RefSeq" id="WP_214175100.1">
    <property type="nucleotide sequence ID" value="NZ_JAHCVK010000002.1"/>
</dbReference>
<protein>
    <submittedName>
        <fullName evidence="2">Glycosyltransferase family 4 protein</fullName>
    </submittedName>
</protein>
<evidence type="ECO:0000259" key="1">
    <source>
        <dbReference type="Pfam" id="PF00534"/>
    </source>
</evidence>
<dbReference type="PANTHER" id="PTHR12526">
    <property type="entry name" value="GLYCOSYLTRANSFERASE"/>
    <property type="match status" value="1"/>
</dbReference>
<dbReference type="CDD" id="cd03801">
    <property type="entry name" value="GT4_PimA-like"/>
    <property type="match status" value="1"/>
</dbReference>
<reference evidence="2 3" key="1">
    <citation type="submission" date="2021-05" db="EMBL/GenBank/DDBJ databases">
        <title>The draft genome of Geobacter luticola JCM 17780.</title>
        <authorList>
            <person name="Xu Z."/>
            <person name="Masuda Y."/>
            <person name="Itoh H."/>
            <person name="Senoo K."/>
        </authorList>
    </citation>
    <scope>NUCLEOTIDE SEQUENCE [LARGE SCALE GENOMIC DNA]</scope>
    <source>
        <strain evidence="2 3">JCM 17780</strain>
    </source>
</reference>
<proteinExistence type="predicted"/>
<gene>
    <name evidence="2" type="ORF">KI810_08635</name>
</gene>
<dbReference type="Gene3D" id="3.40.50.2000">
    <property type="entry name" value="Glycogen Phosphorylase B"/>
    <property type="match status" value="2"/>
</dbReference>
<organism evidence="2 3">
    <name type="scientific">Geomobilimonas luticola</name>
    <dbReference type="NCBI Taxonomy" id="1114878"/>
    <lineage>
        <taxon>Bacteria</taxon>
        <taxon>Pseudomonadati</taxon>
        <taxon>Thermodesulfobacteriota</taxon>
        <taxon>Desulfuromonadia</taxon>
        <taxon>Geobacterales</taxon>
        <taxon>Geobacteraceae</taxon>
        <taxon>Geomobilimonas</taxon>
    </lineage>
</organism>
<evidence type="ECO:0000313" key="3">
    <source>
        <dbReference type="Proteomes" id="UP000756860"/>
    </source>
</evidence>
<dbReference type="InterPro" id="IPR001296">
    <property type="entry name" value="Glyco_trans_1"/>
</dbReference>
<dbReference type="Pfam" id="PF00534">
    <property type="entry name" value="Glycos_transf_1"/>
    <property type="match status" value="1"/>
</dbReference>
<sequence length="351" mass="38920">MQKIGILSPSFNIWGGGQIYIEQLCLHICKNGFQCSIYTAEPTKFQCAVHAIPTINTPLKRLSNVFSIAKTMRVDGVSHVVLNDLSSAWLAPFFRLSGLKVISLLHIPLKLTRGTQKGHKWFSYHSIKWALRLGAHKILSVNMDNLQIAPGKAVFVGNFVPAWAFSSEAAEIKYDVCFVGRFSWEKNVPLLLRIVANARLYHGRDLKVLLVGDGPEKGEIDRLVVELGITDLVTMSGWLSRKELLSSLRSARCFAVTSHHEGFATTLLEAHACGRPAFTTNVGYCGTFVEHIGNKTGFVFNAEEIDTTEFYTKLFCIIDNYSDFADDCIAKAVLFSEDKVIGKILAAIISC</sequence>
<feature type="domain" description="Glycosyl transferase family 1" evidence="1">
    <location>
        <begin position="164"/>
        <end position="306"/>
    </location>
</feature>